<evidence type="ECO:0000259" key="1">
    <source>
        <dbReference type="Pfam" id="PF01106"/>
    </source>
</evidence>
<sequence>MGNISIIEKVENAIDEIRPYLIADGGDIKVVSVDNKNIVNLELLGSCENCPISDMTLKNGVEETIKKHAPEIKGINAINS</sequence>
<dbReference type="PANTHER" id="PTHR11178">
    <property type="entry name" value="IRON-SULFUR CLUSTER SCAFFOLD PROTEIN NFU-RELATED"/>
    <property type="match status" value="1"/>
</dbReference>
<organism evidence="2">
    <name type="scientific">marine metagenome</name>
    <dbReference type="NCBI Taxonomy" id="408172"/>
    <lineage>
        <taxon>unclassified sequences</taxon>
        <taxon>metagenomes</taxon>
        <taxon>ecological metagenomes</taxon>
    </lineage>
</organism>
<gene>
    <name evidence="2" type="ORF">METZ01_LOCUS25584</name>
</gene>
<reference evidence="2" key="1">
    <citation type="submission" date="2018-05" db="EMBL/GenBank/DDBJ databases">
        <authorList>
            <person name="Lanie J.A."/>
            <person name="Ng W.-L."/>
            <person name="Kazmierczak K.M."/>
            <person name="Andrzejewski T.M."/>
            <person name="Davidsen T.M."/>
            <person name="Wayne K.J."/>
            <person name="Tettelin H."/>
            <person name="Glass J.I."/>
            <person name="Rusch D."/>
            <person name="Podicherti R."/>
            <person name="Tsui H.-C.T."/>
            <person name="Winkler M.E."/>
        </authorList>
    </citation>
    <scope>NUCLEOTIDE SEQUENCE</scope>
</reference>
<dbReference type="AlphaFoldDB" id="A0A381Q0S8"/>
<dbReference type="GO" id="GO:0051536">
    <property type="term" value="F:iron-sulfur cluster binding"/>
    <property type="evidence" value="ECO:0007669"/>
    <property type="project" value="InterPro"/>
</dbReference>
<dbReference type="Pfam" id="PF01106">
    <property type="entry name" value="NifU"/>
    <property type="match status" value="1"/>
</dbReference>
<proteinExistence type="predicted"/>
<dbReference type="InterPro" id="IPR001075">
    <property type="entry name" value="NIF_FeS_clus_asmbl_NifU_C"/>
</dbReference>
<name>A0A381Q0S8_9ZZZZ</name>
<dbReference type="GO" id="GO:0005506">
    <property type="term" value="F:iron ion binding"/>
    <property type="evidence" value="ECO:0007669"/>
    <property type="project" value="InterPro"/>
</dbReference>
<evidence type="ECO:0000313" key="2">
    <source>
        <dbReference type="EMBL" id="SUZ72730.1"/>
    </source>
</evidence>
<feature type="domain" description="NIF system FeS cluster assembly NifU C-terminal" evidence="1">
    <location>
        <begin position="10"/>
        <end position="75"/>
    </location>
</feature>
<protein>
    <recommendedName>
        <fullName evidence="1">NIF system FeS cluster assembly NifU C-terminal domain-containing protein</fullName>
    </recommendedName>
</protein>
<dbReference type="SUPFAM" id="SSF117916">
    <property type="entry name" value="Fe-S cluster assembly (FSCA) domain-like"/>
    <property type="match status" value="1"/>
</dbReference>
<dbReference type="EMBL" id="UINC01001156">
    <property type="protein sequence ID" value="SUZ72730.1"/>
    <property type="molecule type" value="Genomic_DNA"/>
</dbReference>
<dbReference type="InterPro" id="IPR034904">
    <property type="entry name" value="FSCA_dom_sf"/>
</dbReference>
<accession>A0A381Q0S8</accession>
<dbReference type="GO" id="GO:0016226">
    <property type="term" value="P:iron-sulfur cluster assembly"/>
    <property type="evidence" value="ECO:0007669"/>
    <property type="project" value="InterPro"/>
</dbReference>
<dbReference type="Gene3D" id="3.30.300.130">
    <property type="entry name" value="Fe-S cluster assembly (FSCA)"/>
    <property type="match status" value="1"/>
</dbReference>